<dbReference type="Pfam" id="PF10283">
    <property type="entry name" value="zf-CCHH"/>
    <property type="match status" value="1"/>
</dbReference>
<dbReference type="GO" id="GO:0035861">
    <property type="term" value="C:site of double-strand break"/>
    <property type="evidence" value="ECO:0007669"/>
    <property type="project" value="TreeGrafter"/>
</dbReference>
<dbReference type="InterPro" id="IPR019406">
    <property type="entry name" value="APLF_PBZ"/>
</dbReference>
<accession>A0A8J2QE97</accession>
<feature type="compositionally biased region" description="Polar residues" evidence="1">
    <location>
        <begin position="382"/>
        <end position="392"/>
    </location>
</feature>
<dbReference type="OrthoDB" id="10256774at2759"/>
<sequence>MTIKLIRTDTISPCKINLPKGEHVFGRGKLLELHLNPCFFQKKQSTETEILKLNNTIILNHGDRFGLLPDSYWFEILVCHDENKHCTETNSDNDTEELCLEQGNCEARSLINNVQPNVNLNGADDGDANVRPESPSLLASIDNGVSTPNNDSSKNEESVLTEQSQRLENTELVTQYNTQKAEDFKQSPSKRPHSLDSSEAKKIKTEEITESKPIIKTEQTVKDEPSTPEDNNSEVKPGCSTDKKQPAQCDVKQDLVKPAKPRERCMFGAQCYRRNPTHLEQYSHPQDADWGVGPRGVCPYGASCRRRNLMHWSTNDHPPGVLPPPRPGKRQARSKTSANDDVPQDLPAKRVRKPVPRPDLVGSDSEPEDPYGTDESDEWEPDSNTNYSDDYI</sequence>
<name>A0A8J2QE97_9NEOP</name>
<feature type="region of interest" description="Disordered" evidence="1">
    <location>
        <begin position="116"/>
        <end position="249"/>
    </location>
</feature>
<feature type="domain" description="PBZ-type" evidence="2">
    <location>
        <begin position="262"/>
        <end position="287"/>
    </location>
</feature>
<dbReference type="GO" id="GO:0005634">
    <property type="term" value="C:nucleus"/>
    <property type="evidence" value="ECO:0007669"/>
    <property type="project" value="TreeGrafter"/>
</dbReference>
<dbReference type="PANTHER" id="PTHR21315">
    <property type="entry name" value="APRATAXIN AND PNK-LIKE FACTOR-RELATED"/>
    <property type="match status" value="1"/>
</dbReference>
<reference evidence="3" key="1">
    <citation type="submission" date="2021-09" db="EMBL/GenBank/DDBJ databases">
        <authorList>
            <person name="Martin H S."/>
        </authorList>
    </citation>
    <scope>NUCLEOTIDE SEQUENCE</scope>
</reference>
<dbReference type="GO" id="GO:0006302">
    <property type="term" value="P:double-strand break repair"/>
    <property type="evidence" value="ECO:0007669"/>
    <property type="project" value="InterPro"/>
</dbReference>
<protein>
    <submittedName>
        <fullName evidence="3">(African queen) hypothetical protein</fullName>
    </submittedName>
</protein>
<feature type="compositionally biased region" description="Basic and acidic residues" evidence="1">
    <location>
        <begin position="193"/>
        <end position="225"/>
    </location>
</feature>
<dbReference type="Gene3D" id="2.60.200.20">
    <property type="match status" value="1"/>
</dbReference>
<dbReference type="EMBL" id="CAKASE010000046">
    <property type="protein sequence ID" value="CAG9560899.1"/>
    <property type="molecule type" value="Genomic_DNA"/>
</dbReference>
<evidence type="ECO:0000256" key="1">
    <source>
        <dbReference type="SAM" id="MobiDB-lite"/>
    </source>
</evidence>
<organism evidence="3 4">
    <name type="scientific">Danaus chrysippus</name>
    <name type="common">African queen</name>
    <dbReference type="NCBI Taxonomy" id="151541"/>
    <lineage>
        <taxon>Eukaryota</taxon>
        <taxon>Metazoa</taxon>
        <taxon>Ecdysozoa</taxon>
        <taxon>Arthropoda</taxon>
        <taxon>Hexapoda</taxon>
        <taxon>Insecta</taxon>
        <taxon>Pterygota</taxon>
        <taxon>Neoptera</taxon>
        <taxon>Endopterygota</taxon>
        <taxon>Lepidoptera</taxon>
        <taxon>Glossata</taxon>
        <taxon>Ditrysia</taxon>
        <taxon>Papilionoidea</taxon>
        <taxon>Nymphalidae</taxon>
        <taxon>Danainae</taxon>
        <taxon>Danaini</taxon>
        <taxon>Danaina</taxon>
        <taxon>Danaus</taxon>
        <taxon>Anosia</taxon>
    </lineage>
</organism>
<evidence type="ECO:0000313" key="3">
    <source>
        <dbReference type="EMBL" id="CAG9560899.1"/>
    </source>
</evidence>
<evidence type="ECO:0000313" key="4">
    <source>
        <dbReference type="Proteomes" id="UP000789524"/>
    </source>
</evidence>
<dbReference type="AlphaFoldDB" id="A0A8J2QE97"/>
<dbReference type="PANTHER" id="PTHR21315:SF2">
    <property type="entry name" value="APRATAXIN AND PNK-LIKE FACTOR"/>
    <property type="match status" value="1"/>
</dbReference>
<feature type="compositionally biased region" description="Polar residues" evidence="1">
    <location>
        <begin position="143"/>
        <end position="179"/>
    </location>
</feature>
<feature type="compositionally biased region" description="Acidic residues" evidence="1">
    <location>
        <begin position="365"/>
        <end position="381"/>
    </location>
</feature>
<gene>
    <name evidence="3" type="ORF">DCHRY22_LOCUS2491</name>
</gene>
<dbReference type="InterPro" id="IPR039253">
    <property type="entry name" value="APLF"/>
</dbReference>
<dbReference type="GO" id="GO:0008408">
    <property type="term" value="F:3'-5' exonuclease activity"/>
    <property type="evidence" value="ECO:0007669"/>
    <property type="project" value="InterPro"/>
</dbReference>
<dbReference type="Proteomes" id="UP000789524">
    <property type="component" value="Unassembled WGS sequence"/>
</dbReference>
<evidence type="ECO:0000259" key="2">
    <source>
        <dbReference type="Pfam" id="PF10283"/>
    </source>
</evidence>
<dbReference type="GO" id="GO:0003906">
    <property type="term" value="F:DNA-(apurinic or apyrimidinic site) endonuclease activity"/>
    <property type="evidence" value="ECO:0007669"/>
    <property type="project" value="InterPro"/>
</dbReference>
<proteinExistence type="predicted"/>
<feature type="region of interest" description="Disordered" evidence="1">
    <location>
        <begin position="311"/>
        <end position="392"/>
    </location>
</feature>
<keyword evidence="4" id="KW-1185">Reference proteome</keyword>
<comment type="caution">
    <text evidence="3">The sequence shown here is derived from an EMBL/GenBank/DDBJ whole genome shotgun (WGS) entry which is preliminary data.</text>
</comment>